<gene>
    <name evidence="1" type="ORF">DICVIV_02613</name>
</gene>
<organism evidence="1 2">
    <name type="scientific">Dictyocaulus viviparus</name>
    <name type="common">Bovine lungworm</name>
    <dbReference type="NCBI Taxonomy" id="29172"/>
    <lineage>
        <taxon>Eukaryota</taxon>
        <taxon>Metazoa</taxon>
        <taxon>Ecdysozoa</taxon>
        <taxon>Nematoda</taxon>
        <taxon>Chromadorea</taxon>
        <taxon>Rhabditida</taxon>
        <taxon>Rhabditina</taxon>
        <taxon>Rhabditomorpha</taxon>
        <taxon>Strongyloidea</taxon>
        <taxon>Metastrongylidae</taxon>
        <taxon>Dictyocaulus</taxon>
    </lineage>
</organism>
<protein>
    <recommendedName>
        <fullName evidence="3">ER membrane protein complex subunit 1</fullName>
    </recommendedName>
</protein>
<dbReference type="GO" id="GO:0072546">
    <property type="term" value="C:EMC complex"/>
    <property type="evidence" value="ECO:0007669"/>
    <property type="project" value="InterPro"/>
</dbReference>
<accession>A0A0D8Y327</accession>
<dbReference type="InterPro" id="IPR011047">
    <property type="entry name" value="Quinoprotein_ADH-like_sf"/>
</dbReference>
<reference evidence="1 2" key="1">
    <citation type="submission" date="2013-11" db="EMBL/GenBank/DDBJ databases">
        <title>Draft genome of the bovine lungworm Dictyocaulus viviparus.</title>
        <authorList>
            <person name="Mitreva M."/>
        </authorList>
    </citation>
    <scope>NUCLEOTIDE SEQUENCE [LARGE SCALE GENOMIC DNA]</scope>
    <source>
        <strain evidence="1 2">HannoverDv2000</strain>
    </source>
</reference>
<dbReference type="InterPro" id="IPR026895">
    <property type="entry name" value="EMC1"/>
</dbReference>
<dbReference type="GO" id="GO:0034975">
    <property type="term" value="P:protein folding in endoplasmic reticulum"/>
    <property type="evidence" value="ECO:0007669"/>
    <property type="project" value="TreeGrafter"/>
</dbReference>
<sequence length="334" mass="37651">MFHSIVCQIPEIELSKERNKKGAVFIVWGLGKVLSTSSSDIMSSLIRRLVTQASQIHKWFLSTMNQTCTKVQNCFIVISVSIKCIARLSHRDKVLERDFFNLHKMIIATSLDGVVFGIDSSDGSVVWRLYLGNSFSPLLSSTGKYEVPLFMQRSTTHYQLAGQASVAFKDSNSDGVVVFINPINGELVKRIQLTFSISRVDMLSFMGKDYIHPLIVIGQNEEKKLAFSSTRRITLCNIYNNVKTHLHRTAAGTGAPEIRQKFDKGGCLDDLKQILERRHTHVISITSAFKSSSFLLIPVYARSPISIMSAFIQTQKSRVFYLPILKHDDRSLKL</sequence>
<dbReference type="STRING" id="29172.A0A0D8Y327"/>
<dbReference type="SUPFAM" id="SSF50998">
    <property type="entry name" value="Quinoprotein alcohol dehydrogenase-like"/>
    <property type="match status" value="1"/>
</dbReference>
<dbReference type="OrthoDB" id="28092at2759"/>
<dbReference type="PANTHER" id="PTHR21573:SF0">
    <property type="entry name" value="ER MEMBRANE PROTEIN COMPLEX SUBUNIT 1"/>
    <property type="match status" value="1"/>
</dbReference>
<dbReference type="EMBL" id="KN716188">
    <property type="protein sequence ID" value="KJH51248.1"/>
    <property type="molecule type" value="Genomic_DNA"/>
</dbReference>
<name>A0A0D8Y327_DICVI</name>
<evidence type="ECO:0008006" key="3">
    <source>
        <dbReference type="Google" id="ProtNLM"/>
    </source>
</evidence>
<dbReference type="PANTHER" id="PTHR21573">
    <property type="entry name" value="ER MEMBRANE PROTEIN COMPLEX SUBUNIT 1"/>
    <property type="match status" value="1"/>
</dbReference>
<dbReference type="AlphaFoldDB" id="A0A0D8Y327"/>
<keyword evidence="2" id="KW-1185">Reference proteome</keyword>
<evidence type="ECO:0000313" key="1">
    <source>
        <dbReference type="EMBL" id="KJH51248.1"/>
    </source>
</evidence>
<proteinExistence type="predicted"/>
<dbReference type="Proteomes" id="UP000053766">
    <property type="component" value="Unassembled WGS sequence"/>
</dbReference>
<evidence type="ECO:0000313" key="2">
    <source>
        <dbReference type="Proteomes" id="UP000053766"/>
    </source>
</evidence>
<reference evidence="2" key="2">
    <citation type="journal article" date="2016" name="Sci. Rep.">
        <title>Dictyocaulus viviparus genome, variome and transcriptome elucidate lungworm biology and support future intervention.</title>
        <authorList>
            <person name="McNulty S.N."/>
            <person name="Strube C."/>
            <person name="Rosa B.A."/>
            <person name="Martin J.C."/>
            <person name="Tyagi R."/>
            <person name="Choi Y.J."/>
            <person name="Wang Q."/>
            <person name="Hallsworth Pepin K."/>
            <person name="Zhang X."/>
            <person name="Ozersky P."/>
            <person name="Wilson R.K."/>
            <person name="Sternberg P.W."/>
            <person name="Gasser R.B."/>
            <person name="Mitreva M."/>
        </authorList>
    </citation>
    <scope>NUCLEOTIDE SEQUENCE [LARGE SCALE GENOMIC DNA]</scope>
    <source>
        <strain evidence="2">HannoverDv2000</strain>
    </source>
</reference>